<accession>B3PJI0</accession>
<reference evidence="1 2" key="1">
    <citation type="journal article" date="2008" name="J. Bacteriol.">
        <title>Insights into plant cell wall degradation from the genome sequence of the soil bacterium Cellvibrio japonicus.</title>
        <authorList>
            <person name="Deboy R.T."/>
            <person name="Mongodin E.F."/>
            <person name="Fouts D.E."/>
            <person name="Tailford L.E."/>
            <person name="Khouri H."/>
            <person name="Emerson J.B."/>
            <person name="Mohamoud Y."/>
            <person name="Watkins K."/>
            <person name="Henrissat B."/>
            <person name="Gilbert H.J."/>
            <person name="Nelson K.E."/>
        </authorList>
    </citation>
    <scope>NUCLEOTIDE SEQUENCE [LARGE SCALE GENOMIC DNA]</scope>
    <source>
        <strain evidence="1 2">Ueda107</strain>
    </source>
</reference>
<keyword evidence="2" id="KW-1185">Reference proteome</keyword>
<dbReference type="KEGG" id="cja:CJA_0585"/>
<protein>
    <submittedName>
        <fullName evidence="1">Uncharacterized protein</fullName>
    </submittedName>
</protein>
<dbReference type="EMBL" id="CP000934">
    <property type="protein sequence ID" value="ACE82788.1"/>
    <property type="molecule type" value="Genomic_DNA"/>
</dbReference>
<name>B3PJI0_CELJU</name>
<proteinExistence type="predicted"/>
<dbReference type="Proteomes" id="UP000001036">
    <property type="component" value="Chromosome"/>
</dbReference>
<evidence type="ECO:0000313" key="1">
    <source>
        <dbReference type="EMBL" id="ACE82788.1"/>
    </source>
</evidence>
<evidence type="ECO:0000313" key="2">
    <source>
        <dbReference type="Proteomes" id="UP000001036"/>
    </source>
</evidence>
<organism evidence="1 2">
    <name type="scientific">Cellvibrio japonicus (strain Ueda107)</name>
    <name type="common">Pseudomonas fluorescens subsp. cellulosa</name>
    <dbReference type="NCBI Taxonomy" id="498211"/>
    <lineage>
        <taxon>Bacteria</taxon>
        <taxon>Pseudomonadati</taxon>
        <taxon>Pseudomonadota</taxon>
        <taxon>Gammaproteobacteria</taxon>
        <taxon>Cellvibrionales</taxon>
        <taxon>Cellvibrionaceae</taxon>
        <taxon>Cellvibrio</taxon>
    </lineage>
</organism>
<sequence length="34" mass="3887">MTPTARIVPNLYFPDRLGRKLKNLAKLATRCAQE</sequence>
<gene>
    <name evidence="1" type="ordered locus">CJA_0585</name>
</gene>
<dbReference type="AlphaFoldDB" id="B3PJI0"/>
<dbReference type="HOGENOM" id="CLU_3372801_0_0_6"/>